<feature type="transmembrane region" description="Helical" evidence="4">
    <location>
        <begin position="271"/>
        <end position="289"/>
    </location>
</feature>
<feature type="transmembrane region" description="Helical" evidence="4">
    <location>
        <begin position="184"/>
        <end position="207"/>
    </location>
</feature>
<dbReference type="InterPro" id="IPR036259">
    <property type="entry name" value="MFS_trans_sf"/>
</dbReference>
<dbReference type="PANTHER" id="PTHR23537:SF1">
    <property type="entry name" value="SUGAR TRANSPORTER"/>
    <property type="match status" value="1"/>
</dbReference>
<evidence type="ECO:0000313" key="7">
    <source>
        <dbReference type="Proteomes" id="UP000193104"/>
    </source>
</evidence>
<dbReference type="InterPro" id="IPR010645">
    <property type="entry name" value="MFS_4"/>
</dbReference>
<feature type="transmembrane region" description="Helical" evidence="4">
    <location>
        <begin position="116"/>
        <end position="136"/>
    </location>
</feature>
<feature type="domain" description="Major facilitator superfamily (MFS) profile" evidence="5">
    <location>
        <begin position="181"/>
        <end position="362"/>
    </location>
</feature>
<dbReference type="Gene3D" id="1.20.1250.20">
    <property type="entry name" value="MFS general substrate transporter like domains"/>
    <property type="match status" value="2"/>
</dbReference>
<gene>
    <name evidence="6" type="ORF">HA48_08410</name>
</gene>
<feature type="transmembrane region" description="Helical" evidence="4">
    <location>
        <begin position="54"/>
        <end position="71"/>
    </location>
</feature>
<dbReference type="Proteomes" id="UP000193104">
    <property type="component" value="Unassembled WGS sequence"/>
</dbReference>
<dbReference type="GO" id="GO:0022857">
    <property type="term" value="F:transmembrane transporter activity"/>
    <property type="evidence" value="ECO:0007669"/>
    <property type="project" value="InterPro"/>
</dbReference>
<evidence type="ECO:0000256" key="4">
    <source>
        <dbReference type="SAM" id="Phobius"/>
    </source>
</evidence>
<protein>
    <submittedName>
        <fullName evidence="6">MFS superfamily transporter</fullName>
    </submittedName>
</protein>
<dbReference type="Pfam" id="PF06779">
    <property type="entry name" value="MFS_4"/>
    <property type="match status" value="1"/>
</dbReference>
<keyword evidence="7" id="KW-1185">Reference proteome</keyword>
<feature type="transmembrane region" description="Helical" evidence="4">
    <location>
        <begin position="329"/>
        <end position="352"/>
    </location>
</feature>
<sequence length="362" mass="37816">MGMGRFSLTPQIPLMIADHHLSLSSAGVLAAMNYIGYLLGALQVSRLRQHHARYLKSGLLATALVTLLSGFTADFTLQCLFRFIAGIGGAWALILITSWTQMVLAAEGAPRMSAAVFTGPGIGITLTGVLAWLMAQFHLHDATAWCVYGVVALAGALLVWRALPATLPARQQTQAATLSPALKRLLIAYTLAGFGYILPATFLSQMAHSLFASGQRAALFWPLFGVAAIAGVLLVIACAPRINTRISLALVMMMQGFGVAAVVMLPGAGGLLLATVVIGLAFLSIMQLSMRLARELTSGNLAKTVAVLTSGYATGQLIGPLVSSASVHLFASLQPALGLAAVGLIAGGWIVLQARSTPKQTK</sequence>
<feature type="transmembrane region" description="Helical" evidence="4">
    <location>
        <begin position="83"/>
        <end position="104"/>
    </location>
</feature>
<proteinExistence type="predicted"/>
<feature type="transmembrane region" description="Helical" evidence="4">
    <location>
        <begin position="20"/>
        <end position="42"/>
    </location>
</feature>
<evidence type="ECO:0000256" key="2">
    <source>
        <dbReference type="ARBA" id="ARBA00022989"/>
    </source>
</evidence>
<dbReference type="EMBL" id="MLFS01000017">
    <property type="protein sequence ID" value="ORM73720.1"/>
    <property type="molecule type" value="Genomic_DNA"/>
</dbReference>
<name>A0A1X1DAZ0_9GAMM</name>
<dbReference type="InterPro" id="IPR020846">
    <property type="entry name" value="MFS_dom"/>
</dbReference>
<keyword evidence="2 4" id="KW-1133">Transmembrane helix</keyword>
<accession>A0A1X1DAZ0</accession>
<keyword evidence="1 4" id="KW-0812">Transmembrane</keyword>
<dbReference type="GO" id="GO:0005886">
    <property type="term" value="C:plasma membrane"/>
    <property type="evidence" value="ECO:0007669"/>
    <property type="project" value="TreeGrafter"/>
</dbReference>
<keyword evidence="3 4" id="KW-0472">Membrane</keyword>
<dbReference type="PROSITE" id="PS50850">
    <property type="entry name" value="MFS"/>
    <property type="match status" value="1"/>
</dbReference>
<evidence type="ECO:0000259" key="5">
    <source>
        <dbReference type="PROSITE" id="PS50850"/>
    </source>
</evidence>
<dbReference type="SUPFAM" id="SSF103473">
    <property type="entry name" value="MFS general substrate transporter"/>
    <property type="match status" value="1"/>
</dbReference>
<comment type="caution">
    <text evidence="6">The sequence shown here is derived from an EMBL/GenBank/DDBJ whole genome shotgun (WGS) entry which is preliminary data.</text>
</comment>
<feature type="transmembrane region" description="Helical" evidence="4">
    <location>
        <begin position="142"/>
        <end position="163"/>
    </location>
</feature>
<dbReference type="STRING" id="1076551.HA48_08410"/>
<evidence type="ECO:0000256" key="3">
    <source>
        <dbReference type="ARBA" id="ARBA00023136"/>
    </source>
</evidence>
<evidence type="ECO:0000313" key="6">
    <source>
        <dbReference type="EMBL" id="ORM73720.1"/>
    </source>
</evidence>
<evidence type="ECO:0000256" key="1">
    <source>
        <dbReference type="ARBA" id="ARBA00022692"/>
    </source>
</evidence>
<dbReference type="AlphaFoldDB" id="A0A1X1DAZ0"/>
<reference evidence="6 7" key="1">
    <citation type="journal article" date="2017" name="Antonie Van Leeuwenhoek">
        <title>Phylogenomic resolution of the bacterial genus Pantoea and its relationship with Erwinia and Tatumella.</title>
        <authorList>
            <person name="Palmer M."/>
            <person name="Steenkamp E.T."/>
            <person name="Coetzee M.P."/>
            <person name="Chan W.Y."/>
            <person name="van Zyl E."/>
            <person name="De Maayer P."/>
            <person name="Coutinho T.A."/>
            <person name="Blom J."/>
            <person name="Smits T.H."/>
            <person name="Duffy B."/>
            <person name="Venter S.N."/>
        </authorList>
    </citation>
    <scope>NUCLEOTIDE SEQUENCE [LARGE SCALE GENOMIC DNA]</scope>
    <source>
        <strain evidence="6 7">LMG 26277</strain>
    </source>
</reference>
<organism evidence="6 7">
    <name type="scientific">Pantoea wallisii</name>
    <dbReference type="NCBI Taxonomy" id="1076551"/>
    <lineage>
        <taxon>Bacteria</taxon>
        <taxon>Pseudomonadati</taxon>
        <taxon>Pseudomonadota</taxon>
        <taxon>Gammaproteobacteria</taxon>
        <taxon>Enterobacterales</taxon>
        <taxon>Erwiniaceae</taxon>
        <taxon>Pantoea</taxon>
    </lineage>
</organism>
<dbReference type="PANTHER" id="PTHR23537">
    <property type="match status" value="1"/>
</dbReference>
<feature type="transmembrane region" description="Helical" evidence="4">
    <location>
        <begin position="219"/>
        <end position="239"/>
    </location>
</feature>